<keyword evidence="1 2" id="KW-0378">Hydrolase</keyword>
<dbReference type="InterPro" id="IPR012341">
    <property type="entry name" value="6hp_glycosidase-like_sf"/>
</dbReference>
<dbReference type="SUPFAM" id="SSF48208">
    <property type="entry name" value="Six-hairpin glycosidases"/>
    <property type="match status" value="1"/>
</dbReference>
<gene>
    <name evidence="2" type="ORF">GGR06_001538</name>
</gene>
<accession>A0A840D5N8</accession>
<evidence type="ECO:0000256" key="1">
    <source>
        <dbReference type="ARBA" id="ARBA00022801"/>
    </source>
</evidence>
<dbReference type="Proteomes" id="UP000560658">
    <property type="component" value="Unassembled WGS sequence"/>
</dbReference>
<keyword evidence="3" id="KW-1185">Reference proteome</keyword>
<dbReference type="InterPro" id="IPR010905">
    <property type="entry name" value="Glyco_hydro_88"/>
</dbReference>
<organism evidence="2 3">
    <name type="scientific">Bacteroides reticulotermitis</name>
    <dbReference type="NCBI Taxonomy" id="1133319"/>
    <lineage>
        <taxon>Bacteria</taxon>
        <taxon>Pseudomonadati</taxon>
        <taxon>Bacteroidota</taxon>
        <taxon>Bacteroidia</taxon>
        <taxon>Bacteroidales</taxon>
        <taxon>Bacteroidaceae</taxon>
        <taxon>Bacteroides</taxon>
    </lineage>
</organism>
<evidence type="ECO:0000313" key="2">
    <source>
        <dbReference type="EMBL" id="MBB4043752.1"/>
    </source>
</evidence>
<sequence length="400" mass="45563">MKRELLKLFVACGAVCLMACTASKKVEKEEWSVRLAKSEIKRFPEPWMIEKATKPRWGYTHGLVVKSMLEEWKHTGDSSYYDYAKIYADSLIDANGHIKTMKYLSFNIDNINAGKILFDFYAKTGDQRYKIAMDTLRKQMTEQPRTKEGGFWHKLKYTHQMWLDGIFMASPFLAQYGATFQEPALFDEAVKQILLMAEKTYDPATGLYYHGWDESREQKWANPETGCSPNFWSRSIGWYGAAIVDVLDYLPQETAGRDSVVAILQGLAKSIVKYQDPQSGTWYQVTDQGAREGNYLESSASALFVYTLAKAVNKGYIGKEYIEPIRKAFDGMTKNFLRVEEDGSYTITNCCAVAGLGGDSKRYRDGSFEYYISEPVIDNDPKSVGSFILAAIEYEKMTQK</sequence>
<dbReference type="PANTHER" id="PTHR33886:SF8">
    <property type="entry name" value="UNSATURATED RHAMNOGALACTURONAN HYDROLASE (EUROFUNG)"/>
    <property type="match status" value="1"/>
</dbReference>
<dbReference type="RefSeq" id="WP_183208219.1">
    <property type="nucleotide sequence ID" value="NZ_JACIER010000005.1"/>
</dbReference>
<dbReference type="InterPro" id="IPR008928">
    <property type="entry name" value="6-hairpin_glycosidase_sf"/>
</dbReference>
<name>A0A840D5N8_9BACE</name>
<dbReference type="Gene3D" id="1.50.10.10">
    <property type="match status" value="1"/>
</dbReference>
<dbReference type="EMBL" id="JACIER010000005">
    <property type="protein sequence ID" value="MBB4043752.1"/>
    <property type="molecule type" value="Genomic_DNA"/>
</dbReference>
<dbReference type="EC" id="3.2.1.172" evidence="2"/>
<dbReference type="InterPro" id="IPR052043">
    <property type="entry name" value="PolySaccharide_Degr_Enz"/>
</dbReference>
<keyword evidence="2" id="KW-0326">Glycosidase</keyword>
<evidence type="ECO:0000313" key="3">
    <source>
        <dbReference type="Proteomes" id="UP000560658"/>
    </source>
</evidence>
<proteinExistence type="predicted"/>
<dbReference type="GO" id="GO:0102211">
    <property type="term" value="F:unsaturated rhamnogalacturonyl hydrolase activity"/>
    <property type="evidence" value="ECO:0007669"/>
    <property type="project" value="UniProtKB-EC"/>
</dbReference>
<reference evidence="2" key="1">
    <citation type="submission" date="2020-08" db="EMBL/GenBank/DDBJ databases">
        <title>Genomic Encyclopedia of Type Strains, Phase IV (KMG-IV): sequencing the most valuable type-strain genomes for metagenomic binning, comparative biology and taxonomic classification.</title>
        <authorList>
            <person name="Goeker M."/>
        </authorList>
    </citation>
    <scope>NUCLEOTIDE SEQUENCE [LARGE SCALE GENOMIC DNA]</scope>
    <source>
        <strain evidence="2">DSM 105720</strain>
    </source>
</reference>
<dbReference type="PANTHER" id="PTHR33886">
    <property type="entry name" value="UNSATURATED RHAMNOGALACTURONAN HYDROLASE (EUROFUNG)"/>
    <property type="match status" value="1"/>
</dbReference>
<dbReference type="Pfam" id="PF07470">
    <property type="entry name" value="Glyco_hydro_88"/>
    <property type="match status" value="1"/>
</dbReference>
<dbReference type="GO" id="GO:0005975">
    <property type="term" value="P:carbohydrate metabolic process"/>
    <property type="evidence" value="ECO:0007669"/>
    <property type="project" value="InterPro"/>
</dbReference>
<dbReference type="AlphaFoldDB" id="A0A840D5N8"/>
<protein>
    <submittedName>
        <fullName evidence="2">Unsaturated rhamnogalacturonyl hydrolase</fullName>
        <ecNumber evidence="2">3.2.1.172</ecNumber>
    </submittedName>
</protein>
<comment type="caution">
    <text evidence="2">The sequence shown here is derived from an EMBL/GenBank/DDBJ whole genome shotgun (WGS) entry which is preliminary data.</text>
</comment>